<sequence>MTAPEPVPELPSAARSVIDAVLANPDAPAKLLVSGGVGSGKSTVLAEIRGALRDAGRVVLTRAPRPGDAPESAFVVDDAHLLGDSEIDSLTEKVADLSATVVVAAEPLTHRQALHTLATALARENPVVRLGPLTAAEVGQVLSTALGTPATHETVRSVLAATAGLPFLMAAAAAAEAPAEAARFALLQRLRRVDDDTRDALLILSLSHDLGPDDVAAALRLSGAEASDLVDRARAGGLVEPSHDRRFVRTVHESLAQIAGAARHHEIETSLLASQLELSTLSADLAVRLAEHGLRDDRLAEALAEHAAHNRARPARPRARRR</sequence>
<dbReference type="STRING" id="146018.BN2156_03499"/>
<protein>
    <submittedName>
        <fullName evidence="1">Transcriptional regulatory protein</fullName>
    </submittedName>
</protein>
<dbReference type="AlphaFoldDB" id="A0A0H5RRQ0"/>
<keyword evidence="2" id="KW-1185">Reference proteome</keyword>
<reference evidence="2" key="1">
    <citation type="submission" date="2015-07" db="EMBL/GenBank/DDBJ databases">
        <authorList>
            <person name="Urmite Genomes"/>
        </authorList>
    </citation>
    <scope>NUCLEOTIDE SEQUENCE [LARGE SCALE GENOMIC DNA]</scope>
    <source>
        <strain evidence="2">type strain: ATCC 49404</strain>
    </source>
</reference>
<dbReference type="EMBL" id="CWKH01000002">
    <property type="protein sequence ID" value="CRZ16628.1"/>
    <property type="molecule type" value="Genomic_DNA"/>
</dbReference>
<dbReference type="SUPFAM" id="SSF52540">
    <property type="entry name" value="P-loop containing nucleoside triphosphate hydrolases"/>
    <property type="match status" value="2"/>
</dbReference>
<evidence type="ECO:0000313" key="2">
    <source>
        <dbReference type="Proteomes" id="UP000199147"/>
    </source>
</evidence>
<organism evidence="1 2">
    <name type="scientific">Mycolicibacterium neworleansense</name>
    <dbReference type="NCBI Taxonomy" id="146018"/>
    <lineage>
        <taxon>Bacteria</taxon>
        <taxon>Bacillati</taxon>
        <taxon>Actinomycetota</taxon>
        <taxon>Actinomycetes</taxon>
        <taxon>Mycobacteriales</taxon>
        <taxon>Mycobacteriaceae</taxon>
        <taxon>Mycolicibacterium</taxon>
    </lineage>
</organism>
<name>A0A0H5RRQ0_9MYCO</name>
<accession>A0A0H5RRQ0</accession>
<proteinExistence type="predicted"/>
<dbReference type="InterPro" id="IPR027417">
    <property type="entry name" value="P-loop_NTPase"/>
</dbReference>
<dbReference type="Proteomes" id="UP000199147">
    <property type="component" value="Unassembled WGS sequence"/>
</dbReference>
<evidence type="ECO:0000313" key="1">
    <source>
        <dbReference type="EMBL" id="CRZ16628.1"/>
    </source>
</evidence>
<gene>
    <name evidence="1" type="ORF">BN2156_03499</name>
</gene>